<dbReference type="AlphaFoldDB" id="A0A2I0UVK7"/>
<reference evidence="1 2" key="1">
    <citation type="submission" date="2017-10" db="EMBL/GenBank/DDBJ databases">
        <title>Draft genome of Lysinibacillus fusiformis strain Juneja, a laboratory-derived pathogen of Drosophila melanogaster.</title>
        <authorList>
            <person name="Smith B.R."/>
            <person name="Unckless R.L."/>
        </authorList>
    </citation>
    <scope>NUCLEOTIDE SEQUENCE [LARGE SCALE GENOMIC DNA]</scope>
    <source>
        <strain evidence="1 2">Juneja</strain>
    </source>
</reference>
<protein>
    <submittedName>
        <fullName evidence="1">Uncharacterized protein</fullName>
    </submittedName>
</protein>
<dbReference type="RefSeq" id="WP_101966961.1">
    <property type="nucleotide sequence ID" value="NZ_PDFK01000009.1"/>
</dbReference>
<evidence type="ECO:0000313" key="1">
    <source>
        <dbReference type="EMBL" id="PKU50095.1"/>
    </source>
</evidence>
<name>A0A2I0UVK7_9BACI</name>
<dbReference type="Proteomes" id="UP000234956">
    <property type="component" value="Unassembled WGS sequence"/>
</dbReference>
<comment type="caution">
    <text evidence="1">The sequence shown here is derived from an EMBL/GenBank/DDBJ whole genome shotgun (WGS) entry which is preliminary data.</text>
</comment>
<accession>A0A2I0UVK7</accession>
<organism evidence="1 2">
    <name type="scientific">Lysinibacillus fusiformis</name>
    <dbReference type="NCBI Taxonomy" id="28031"/>
    <lineage>
        <taxon>Bacteria</taxon>
        <taxon>Bacillati</taxon>
        <taxon>Bacillota</taxon>
        <taxon>Bacilli</taxon>
        <taxon>Bacillales</taxon>
        <taxon>Bacillaceae</taxon>
        <taxon>Lysinibacillus</taxon>
    </lineage>
</organism>
<dbReference type="EMBL" id="PDFK01000009">
    <property type="protein sequence ID" value="PKU50095.1"/>
    <property type="molecule type" value="Genomic_DNA"/>
</dbReference>
<sequence>MFEKDLARMYAYLPVVLSQLAKVNPDAALEIIQDWGDGRKDIRKLWDTTINALKDAGTYSDRVSDLDVRVRGLKDE</sequence>
<evidence type="ECO:0000313" key="2">
    <source>
        <dbReference type="Proteomes" id="UP000234956"/>
    </source>
</evidence>
<proteinExistence type="predicted"/>
<gene>
    <name evidence="1" type="ORF">CRI88_19870</name>
</gene>